<comment type="similarity">
    <text evidence="12">Belongs to the papillomaviridae E2 protein family.</text>
</comment>
<keyword evidence="9 12" id="KW-0238">DNA-binding</keyword>
<dbReference type="HAMAP" id="MF_04001">
    <property type="entry name" value="PPV_E2"/>
    <property type="match status" value="1"/>
</dbReference>
<dbReference type="InterPro" id="IPR033668">
    <property type="entry name" value="Reg_prot_E2"/>
</dbReference>
<dbReference type="Gene3D" id="1.10.287.30">
    <property type="entry name" value="E2 (early) protein, N terminal domain, subdomain 1"/>
    <property type="match status" value="1"/>
</dbReference>
<evidence type="ECO:0000256" key="12">
    <source>
        <dbReference type="HAMAP-Rule" id="MF_04001"/>
    </source>
</evidence>
<proteinExistence type="inferred from homology"/>
<organism evidence="16 17">
    <name type="scientific">Human papillomavirus 144</name>
    <dbReference type="NCBI Taxonomy" id="1070417"/>
    <lineage>
        <taxon>Viruses</taxon>
        <taxon>Monodnaviria</taxon>
        <taxon>Shotokuvirae</taxon>
        <taxon>Cossaviricota</taxon>
        <taxon>Papovaviricetes</taxon>
        <taxon>Zurhausenvirales</taxon>
        <taxon>Papillomaviridae</taxon>
        <taxon>Firstpapillomavirinae</taxon>
        <taxon>Gammapapillomavirus</taxon>
        <taxon>Gammapapillomavirus 17</taxon>
    </lineage>
</organism>
<dbReference type="SUPFAM" id="SSF54957">
    <property type="entry name" value="Viral DNA-binding domain"/>
    <property type="match status" value="1"/>
</dbReference>
<dbReference type="EMBL" id="HM999996">
    <property type="protein sequence ID" value="AEM24659.1"/>
    <property type="molecule type" value="Genomic_DNA"/>
</dbReference>
<accession>I3P6P8</accession>
<feature type="region of interest" description="DNA-binding domain" evidence="12">
    <location>
        <begin position="304"/>
        <end position="387"/>
    </location>
</feature>
<evidence type="ECO:0000256" key="11">
    <source>
        <dbReference type="ARBA" id="ARBA00023163"/>
    </source>
</evidence>
<feature type="region of interest" description="Disordered" evidence="13">
    <location>
        <begin position="190"/>
        <end position="284"/>
    </location>
</feature>
<evidence type="ECO:0000256" key="10">
    <source>
        <dbReference type="ARBA" id="ARBA00023159"/>
    </source>
</evidence>
<dbReference type="Proteomes" id="UP000156843">
    <property type="component" value="Segment"/>
</dbReference>
<dbReference type="Pfam" id="PF00508">
    <property type="entry name" value="PPV_E2_N"/>
    <property type="match status" value="1"/>
</dbReference>
<keyword evidence="17" id="KW-1185">Reference proteome</keyword>
<dbReference type="GeneID" id="12983988"/>
<evidence type="ECO:0000256" key="3">
    <source>
        <dbReference type="ARBA" id="ARBA00022491"/>
    </source>
</evidence>
<evidence type="ECO:0000313" key="17">
    <source>
        <dbReference type="Proteomes" id="UP000156843"/>
    </source>
</evidence>
<dbReference type="KEGG" id="vg:12983988"/>
<keyword evidence="8 12" id="KW-0805">Transcription regulation</keyword>
<evidence type="ECO:0000256" key="8">
    <source>
        <dbReference type="ARBA" id="ARBA00023015"/>
    </source>
</evidence>
<keyword evidence="12" id="KW-0832">Ubl conjugation</keyword>
<evidence type="ECO:0000256" key="9">
    <source>
        <dbReference type="ARBA" id="ARBA00023125"/>
    </source>
</evidence>
<gene>
    <name evidence="12 16" type="primary">E2</name>
</gene>
<dbReference type="GO" id="GO:0039693">
    <property type="term" value="P:viral DNA genome replication"/>
    <property type="evidence" value="ECO:0007669"/>
    <property type="project" value="UniProtKB-UniRule"/>
</dbReference>
<keyword evidence="10 12" id="KW-0010">Activator</keyword>
<evidence type="ECO:0000256" key="2">
    <source>
        <dbReference type="ARBA" id="ARBA00007794"/>
    </source>
</evidence>
<sequence length="387" mass="44098">MATLLRDRFRALQEALMESYESGATDLHSQLTYWHLVRKEQAVLYKARQDGLRTLGLQPVPTLQVSEYRAKEAISMTLLLRTFIKSQFARESWTLQDVSAELVLHTKPKNTFKKRGYTVEVLFDHDPMKAFPYTNFTEIYYQDENEMWHKTEGKVDYDGMYYEEPNGDRVYFQLFDEDAQTYGQSGQWTVNYKNTTLSPPVTSSTRPTSSASTTGVGGTTDTEAQQKVPSGGLQTAEVASTSSPSRRRRREQQRESPVPSKRRRRSGSTGQGTVPTPGEVGGRHRTVARTGLSRIRRLQEEARDPPIAIIKGPANPLKCWRNRCNQKYASFFVSMSTAWNWVNDDSTKQERSRLLVAFASTAQRDMFVKLVNFPRGTTYAFGHLDSL</sequence>
<dbReference type="GO" id="GO:0003677">
    <property type="term" value="F:DNA binding"/>
    <property type="evidence" value="ECO:0007669"/>
    <property type="project" value="UniProtKB-UniRule"/>
</dbReference>
<reference evidence="16 17" key="1">
    <citation type="journal article" date="2011" name="J. Infect. Dis.">
        <title>The oral cavity contains abundant known and novel human papillomaviruses from the Betapapillomavirus and Gammapapillomavirus genera.</title>
        <authorList>
            <person name="Bottalico D."/>
            <person name="Chen Z."/>
            <person name="Dunne A."/>
            <person name="Ostoloza J."/>
            <person name="McKinney S."/>
            <person name="Sun C."/>
            <person name="Schlecht N.F."/>
            <person name="Fatahzadeh M."/>
            <person name="Herrero R."/>
            <person name="Schiffman M."/>
            <person name="Burk R.D."/>
        </authorList>
    </citation>
    <scope>NUCLEOTIDE SEQUENCE [LARGE SCALE GENOMIC DNA]</scope>
    <source>
        <strain evidence="16">CL3740</strain>
    </source>
</reference>
<feature type="domain" description="Papillomavirus E2 N-terminal" evidence="14">
    <location>
        <begin position="5"/>
        <end position="201"/>
    </location>
</feature>
<keyword evidence="7 12" id="KW-0235">DNA replication</keyword>
<dbReference type="InterPro" id="IPR001866">
    <property type="entry name" value="PPV_E2_N"/>
</dbReference>
<dbReference type="InterPro" id="IPR035975">
    <property type="entry name" value="E2/EBNA1_C_sf"/>
</dbReference>
<keyword evidence="3 12" id="KW-0678">Repressor</keyword>
<dbReference type="Pfam" id="PF00511">
    <property type="entry name" value="PPV_E2_C"/>
    <property type="match status" value="1"/>
</dbReference>
<evidence type="ECO:0000256" key="1">
    <source>
        <dbReference type="ARBA" id="ARBA00004147"/>
    </source>
</evidence>
<evidence type="ECO:0000259" key="14">
    <source>
        <dbReference type="Pfam" id="PF00508"/>
    </source>
</evidence>
<feature type="compositionally biased region" description="Low complexity" evidence="13">
    <location>
        <begin position="195"/>
        <end position="222"/>
    </location>
</feature>
<keyword evidence="5 12" id="KW-0597">Phosphoprotein</keyword>
<name>I3P6P8_9PAPI</name>
<evidence type="ECO:0000259" key="15">
    <source>
        <dbReference type="Pfam" id="PF00511"/>
    </source>
</evidence>
<dbReference type="InterPro" id="IPR042503">
    <property type="entry name" value="Regulatory_protein_E2_N_1"/>
</dbReference>
<evidence type="ECO:0000256" key="6">
    <source>
        <dbReference type="ARBA" id="ARBA00022562"/>
    </source>
</evidence>
<dbReference type="InterPro" id="IPR036050">
    <property type="entry name" value="Regulatory_protein_E2_N"/>
</dbReference>
<dbReference type="GO" id="GO:0006260">
    <property type="term" value="P:DNA replication"/>
    <property type="evidence" value="ECO:0007669"/>
    <property type="project" value="UniProtKB-KW"/>
</dbReference>
<dbReference type="Gene3D" id="2.170.200.10">
    <property type="entry name" value="Papillomavirus E2 early protein domain"/>
    <property type="match status" value="1"/>
</dbReference>
<keyword evidence="11 12" id="KW-0804">Transcription</keyword>
<comment type="subcellular location">
    <subcellularLocation>
        <location evidence="1 12">Host nucleus</location>
    </subcellularLocation>
</comment>
<dbReference type="InterPro" id="IPR012677">
    <property type="entry name" value="Nucleotide-bd_a/b_plait_sf"/>
</dbReference>
<dbReference type="GO" id="GO:0006351">
    <property type="term" value="P:DNA-templated transcription"/>
    <property type="evidence" value="ECO:0007669"/>
    <property type="project" value="UniProtKB-UniRule"/>
</dbReference>
<keyword evidence="6 12" id="KW-1048">Host nucleus</keyword>
<dbReference type="OrthoDB" id="15886at10239"/>
<keyword evidence="4 12" id="KW-0244">Early protein</keyword>
<comment type="PTM">
    <text evidence="12">Sumoylation plays a regulatory role in E2 transcriptional activity.</text>
</comment>
<comment type="caution">
    <text evidence="12">Lacks conserved residue(s) required for the propagation of feature annotation.</text>
</comment>
<dbReference type="RefSeq" id="YP_006393312.1">
    <property type="nucleotide sequence ID" value="NC_017997.1"/>
</dbReference>
<feature type="domain" description="Papillomavirus E2 C-terminal" evidence="15">
    <location>
        <begin position="306"/>
        <end position="383"/>
    </location>
</feature>
<dbReference type="InterPro" id="IPR042504">
    <property type="entry name" value="Regulatory_protein_E2_N_2"/>
</dbReference>
<comment type="subunit">
    <text evidence="12">Binds DNA as homodimer. Interacts with protein E1; this interaction greatly increases E1 DNA-binding activity. Interacts with protein L1; this interaction enhances E2-dependent replication and transcription activation. Interacts with protein L2; this interaction inhibits E2 transcriptional activity but not DNA replication function E2. Interacts with protein E7; this interaction inhibits E7 oncogenic activity. Interacts with host TAF1; this interaction modulates E2-dependent transcriptional regulation. Interacts with host BRD4; this interaction mediates E2 transcriptional activation function. Additionally, the interaction with host BRD4 on mitotic chromosomes mediates tethering of the viral genome. Interacts with host TOPBP1; this interaction is required for optimal viral DNA replication.</text>
</comment>
<evidence type="ECO:0000256" key="4">
    <source>
        <dbReference type="ARBA" id="ARBA00022518"/>
    </source>
</evidence>
<evidence type="ECO:0000256" key="5">
    <source>
        <dbReference type="ARBA" id="ARBA00022553"/>
    </source>
</evidence>
<dbReference type="GO" id="GO:0003700">
    <property type="term" value="F:DNA-binding transcription factor activity"/>
    <property type="evidence" value="ECO:0007669"/>
    <property type="project" value="UniProtKB-UniRule"/>
</dbReference>
<dbReference type="InterPro" id="IPR000427">
    <property type="entry name" value="Papillomavirus_E2_C"/>
</dbReference>
<keyword evidence="12" id="KW-1017">Isopeptide bond</keyword>
<protein>
    <recommendedName>
        <fullName evidence="12">Regulatory protein E2</fullName>
    </recommendedName>
</protein>
<comment type="similarity">
    <text evidence="2">Belongs to the papillomaviridae E8^E2C protein family.</text>
</comment>
<evidence type="ECO:0000256" key="7">
    <source>
        <dbReference type="ARBA" id="ARBA00022705"/>
    </source>
</evidence>
<dbReference type="Gene3D" id="3.30.70.330">
    <property type="match status" value="1"/>
</dbReference>
<dbReference type="SUPFAM" id="SSF51332">
    <property type="entry name" value="E2 regulatory, transactivation domain"/>
    <property type="match status" value="1"/>
</dbReference>
<dbReference type="GO" id="GO:0042025">
    <property type="term" value="C:host cell nucleus"/>
    <property type="evidence" value="ECO:0007669"/>
    <property type="project" value="UniProtKB-SubCell"/>
</dbReference>
<evidence type="ECO:0000256" key="13">
    <source>
        <dbReference type="SAM" id="MobiDB-lite"/>
    </source>
</evidence>
<comment type="PTM">
    <text evidence="12">Phosphorylated.</text>
</comment>
<evidence type="ECO:0000313" key="16">
    <source>
        <dbReference type="EMBL" id="AEM24659.1"/>
    </source>
</evidence>
<feature type="cross-link" description="Glycyl lysine isopeptide (Lys-Gly) (interchain with G-Cter in SUMO)" evidence="12">
    <location>
        <position position="311"/>
    </location>
</feature>
<comment type="function">
    <text evidence="12">Plays a role in the initiation of viral DNA replication. A dimer of E2 interacts with a dimer of E1 in order to improve specificity of E1 DNA binding activity. Once the complex recognizes and binds DNA at specific sites, the E2 dimer is removed from DNA. E2 also regulates viral transcription through binding to the E2RE response element (5'-ACCNNNNNNGGT-3') present in multiple copies in the regulatory regions of the viral genome. Activates or represses transcription depending on E2RE's position with regards to proximal promoter elements including the TATA-box. Repression occurs by sterically hindering the assembly of the transcription initiation complex.</text>
</comment>
<dbReference type="GO" id="GO:0000166">
    <property type="term" value="F:nucleotide binding"/>
    <property type="evidence" value="ECO:0007669"/>
    <property type="project" value="UniProtKB-UniRule"/>
</dbReference>
<dbReference type="GO" id="GO:0006275">
    <property type="term" value="P:regulation of DNA replication"/>
    <property type="evidence" value="ECO:0007669"/>
    <property type="project" value="UniProtKB-UniRule"/>
</dbReference>